<comment type="similarity">
    <text evidence="1">Belongs to the UreD family.</text>
</comment>
<dbReference type="GO" id="GO:0150006">
    <property type="term" value="C:urease activator complex"/>
    <property type="evidence" value="ECO:0007669"/>
    <property type="project" value="EnsemblPlants"/>
</dbReference>
<dbReference type="HAMAP" id="MF_01384">
    <property type="entry name" value="UreD"/>
    <property type="match status" value="1"/>
</dbReference>
<dbReference type="PANTHER" id="PTHR33643">
    <property type="entry name" value="UREASE ACCESSORY PROTEIN D"/>
    <property type="match status" value="1"/>
</dbReference>
<evidence type="ECO:0000256" key="1">
    <source>
        <dbReference type="ARBA" id="ARBA00007177"/>
    </source>
</evidence>
<dbReference type="EMBL" id="CACTIH010003731">
    <property type="protein sequence ID" value="CAA2983457.1"/>
    <property type="molecule type" value="Genomic_DNA"/>
</dbReference>
<sequence>METGKVVVEKIGGKSTVIRCFSKYPLKIIIPNKVGSSQTDAVWIYTITYGGGIVSGDSISCYISVGESCTAVLTTQSSTKVYKSVGSKCSEQILEATVGRDALLVIIPDPVTCFSTAKYSQMQIFKVFHESSLLIVDWITSGRHERGEKWDFSLYKSTNRIFLEGNEPLFLDTILLEEGSQGSISERLQDYQVIAMIVLWGPKLKLIQNQIQEDVKKMMSEQFFIPSINSGHFAKAHSDHCLSKPNFIASCSVFGPKGIGVVVRIASMTTESVYKFLQHQLASMEPVLGVSPYF</sequence>
<dbReference type="AlphaFoldDB" id="A0A8S0RV39"/>
<gene>
    <name evidence="3" type="ORF">OLEA9_A088661</name>
</gene>
<dbReference type="PANTHER" id="PTHR33643:SF1">
    <property type="entry name" value="UREASE ACCESSORY PROTEIN D"/>
    <property type="match status" value="1"/>
</dbReference>
<dbReference type="GO" id="GO:0051604">
    <property type="term" value="P:protein maturation"/>
    <property type="evidence" value="ECO:0007669"/>
    <property type="project" value="EnsemblPlants"/>
</dbReference>
<evidence type="ECO:0000313" key="4">
    <source>
        <dbReference type="Proteomes" id="UP000594638"/>
    </source>
</evidence>
<dbReference type="Pfam" id="PF01774">
    <property type="entry name" value="UreD"/>
    <property type="match status" value="1"/>
</dbReference>
<organism evidence="3 4">
    <name type="scientific">Olea europaea subsp. europaea</name>
    <dbReference type="NCBI Taxonomy" id="158383"/>
    <lineage>
        <taxon>Eukaryota</taxon>
        <taxon>Viridiplantae</taxon>
        <taxon>Streptophyta</taxon>
        <taxon>Embryophyta</taxon>
        <taxon>Tracheophyta</taxon>
        <taxon>Spermatophyta</taxon>
        <taxon>Magnoliopsida</taxon>
        <taxon>eudicotyledons</taxon>
        <taxon>Gunneridae</taxon>
        <taxon>Pentapetalae</taxon>
        <taxon>asterids</taxon>
        <taxon>lamiids</taxon>
        <taxon>Lamiales</taxon>
        <taxon>Oleaceae</taxon>
        <taxon>Oleeae</taxon>
        <taxon>Olea</taxon>
    </lineage>
</organism>
<dbReference type="GO" id="GO:0018237">
    <property type="term" value="F:urease activator activity"/>
    <property type="evidence" value="ECO:0007669"/>
    <property type="project" value="EnsemblPlants"/>
</dbReference>
<dbReference type="Proteomes" id="UP000594638">
    <property type="component" value="Unassembled WGS sequence"/>
</dbReference>
<comment type="caution">
    <text evidence="3">The sequence shown here is derived from an EMBL/GenBank/DDBJ whole genome shotgun (WGS) entry which is preliminary data.</text>
</comment>
<protein>
    <submittedName>
        <fullName evidence="3">Urease accessory D isoform X1</fullName>
    </submittedName>
</protein>
<keyword evidence="4" id="KW-1185">Reference proteome</keyword>
<evidence type="ECO:0000256" key="2">
    <source>
        <dbReference type="ARBA" id="ARBA00023186"/>
    </source>
</evidence>
<proteinExistence type="inferred from homology"/>
<dbReference type="InterPro" id="IPR002669">
    <property type="entry name" value="UreD"/>
</dbReference>
<dbReference type="GO" id="GO:0043419">
    <property type="term" value="P:urea catabolic process"/>
    <property type="evidence" value="ECO:0007669"/>
    <property type="project" value="EnsemblPlants"/>
</dbReference>
<accession>A0A8S0RV39</accession>
<evidence type="ECO:0000313" key="3">
    <source>
        <dbReference type="EMBL" id="CAA2983457.1"/>
    </source>
</evidence>
<name>A0A8S0RV39_OLEEU</name>
<reference evidence="3 4" key="1">
    <citation type="submission" date="2019-12" db="EMBL/GenBank/DDBJ databases">
        <authorList>
            <person name="Alioto T."/>
            <person name="Alioto T."/>
            <person name="Gomez Garrido J."/>
        </authorList>
    </citation>
    <scope>NUCLEOTIDE SEQUENCE [LARGE SCALE GENOMIC DNA]</scope>
</reference>
<dbReference type="GO" id="GO:0016151">
    <property type="term" value="F:nickel cation binding"/>
    <property type="evidence" value="ECO:0007669"/>
    <property type="project" value="InterPro"/>
</dbReference>
<dbReference type="Gramene" id="OE9A088661T1">
    <property type="protein sequence ID" value="OE9A088661C1"/>
    <property type="gene ID" value="OE9A088661"/>
</dbReference>
<dbReference type="OrthoDB" id="5550464at2759"/>
<keyword evidence="2" id="KW-0143">Chaperone</keyword>